<dbReference type="Proteomes" id="UP000003175">
    <property type="component" value="Unassembled WGS sequence"/>
</dbReference>
<protein>
    <recommendedName>
        <fullName evidence="3">DUF1877 family protein</fullName>
    </recommendedName>
</protein>
<sequence>MGMSGYYIAVDDALLQDVIDGAQSVLGIDPSGEKTLDIDKSWQGIHQLLCGEPFEGDPPMGYVVPLQYDNRIESESDFGAFYITPSEVKEAADFLSTLDDDALRDMYGFDSMRGDGTYPITAEDDAEEFYSYLHSYLLELISYFKKNAEEGKAVIFYIL</sequence>
<name>A0ABN0DND4_9FIRM</name>
<dbReference type="Gene3D" id="3.40.1760.10">
    <property type="entry name" value="YfbM-like super family"/>
    <property type="match status" value="1"/>
</dbReference>
<comment type="caution">
    <text evidence="1">The sequence shown here is derived from an EMBL/GenBank/DDBJ whole genome shotgun (WGS) entry which is preliminary data.</text>
</comment>
<gene>
    <name evidence="1" type="ORF">HMPREF9432_01474</name>
</gene>
<accession>A0ABN0DND4</accession>
<organism evidence="1 2">
    <name type="scientific">Selenomonas noxia F0398</name>
    <dbReference type="NCBI Taxonomy" id="702437"/>
    <lineage>
        <taxon>Bacteria</taxon>
        <taxon>Bacillati</taxon>
        <taxon>Bacillota</taxon>
        <taxon>Negativicutes</taxon>
        <taxon>Selenomonadales</taxon>
        <taxon>Selenomonadaceae</taxon>
        <taxon>Selenomonas</taxon>
    </lineage>
</organism>
<dbReference type="GeneID" id="32474595"/>
<keyword evidence="2" id="KW-1185">Reference proteome</keyword>
<reference evidence="1 2" key="1">
    <citation type="submission" date="2011-08" db="EMBL/GenBank/DDBJ databases">
        <title>The Genome Sequence of Selenomonas noxia F0398.</title>
        <authorList>
            <consortium name="The Broad Institute Genome Sequencing Platform"/>
            <person name="Earl A."/>
            <person name="Ward D."/>
            <person name="Feldgarden M."/>
            <person name="Gevers D."/>
            <person name="Izard J."/>
            <person name="Ganesan A."/>
            <person name="Blanton J.M."/>
            <person name="Baranova O.V."/>
            <person name="Tanner A.C."/>
            <person name="Dewhirst F.E."/>
            <person name="Young S.K."/>
            <person name="Zeng Q."/>
            <person name="Gargeya S."/>
            <person name="Fitzgerald M."/>
            <person name="Haas B."/>
            <person name="Abouelleil A."/>
            <person name="Alvarado L."/>
            <person name="Arachchi H.M."/>
            <person name="Berlin A."/>
            <person name="Brown A."/>
            <person name="Chapman S.B."/>
            <person name="Chen Z."/>
            <person name="Dunbar C."/>
            <person name="Freedman E."/>
            <person name="Gearin G."/>
            <person name="Gellesch M."/>
            <person name="Goldberg J."/>
            <person name="Griggs A."/>
            <person name="Gujja S."/>
            <person name="Heiman D."/>
            <person name="Howarth C."/>
            <person name="Larson L."/>
            <person name="Lui A."/>
            <person name="MacDonald P.J.P."/>
            <person name="Montmayeur A."/>
            <person name="Murphy C."/>
            <person name="Neiman D."/>
            <person name="Pearson M."/>
            <person name="Priest M."/>
            <person name="Roberts A."/>
            <person name="Saif S."/>
            <person name="Shea T."/>
            <person name="Shenoy N."/>
            <person name="Sisk P."/>
            <person name="Stolte C."/>
            <person name="Sykes S."/>
            <person name="Wortman J."/>
            <person name="Nusbaum C."/>
            <person name="Birren B."/>
        </authorList>
    </citation>
    <scope>NUCLEOTIDE SEQUENCE [LARGE SCALE GENOMIC DNA]</scope>
    <source>
        <strain evidence="1 2">F0398</strain>
    </source>
</reference>
<dbReference type="RefSeq" id="WP_006696719.1">
    <property type="nucleotide sequence ID" value="NZ_JH376860.1"/>
</dbReference>
<dbReference type="InterPro" id="IPR015068">
    <property type="entry name" value="DUF1877"/>
</dbReference>
<dbReference type="InterPro" id="IPR035944">
    <property type="entry name" value="YfbM-like_sf"/>
</dbReference>
<dbReference type="EMBL" id="ADGH01000016">
    <property type="protein sequence ID" value="EHG23800.1"/>
    <property type="molecule type" value="Genomic_DNA"/>
</dbReference>
<dbReference type="Pfam" id="PF08974">
    <property type="entry name" value="DUF1877"/>
    <property type="match status" value="1"/>
</dbReference>
<evidence type="ECO:0008006" key="3">
    <source>
        <dbReference type="Google" id="ProtNLM"/>
    </source>
</evidence>
<evidence type="ECO:0000313" key="2">
    <source>
        <dbReference type="Proteomes" id="UP000003175"/>
    </source>
</evidence>
<dbReference type="SUPFAM" id="SSF111069">
    <property type="entry name" value="Hypothetical protein yfbM"/>
    <property type="match status" value="1"/>
</dbReference>
<evidence type="ECO:0000313" key="1">
    <source>
        <dbReference type="EMBL" id="EHG23800.1"/>
    </source>
</evidence>
<proteinExistence type="predicted"/>